<dbReference type="Pfam" id="PF24048">
    <property type="entry name" value="LRR_NXF1-5"/>
    <property type="match status" value="1"/>
</dbReference>
<dbReference type="Gene3D" id="1.10.8.10">
    <property type="entry name" value="DNA helicase RuvA subunit, C-terminal domain"/>
    <property type="match status" value="1"/>
</dbReference>
<dbReference type="PANTHER" id="PTHR10662:SF22">
    <property type="entry name" value="NUCLEAR RNA EXPORT FACTOR 1"/>
    <property type="match status" value="1"/>
</dbReference>
<evidence type="ECO:0000256" key="2">
    <source>
        <dbReference type="ARBA" id="ARBA00009285"/>
    </source>
</evidence>
<dbReference type="InterPro" id="IPR005637">
    <property type="entry name" value="TAP_C_dom"/>
</dbReference>
<dbReference type="InterPro" id="IPR018222">
    <property type="entry name" value="Nuclear_transport_factor_2_euk"/>
</dbReference>
<keyword evidence="11" id="KW-1185">Reference proteome</keyword>
<dbReference type="InterPro" id="IPR009060">
    <property type="entry name" value="UBA-like_sf"/>
</dbReference>
<dbReference type="Gene3D" id="3.10.450.50">
    <property type="match status" value="1"/>
</dbReference>
<dbReference type="SUPFAM" id="SSF52058">
    <property type="entry name" value="L domain-like"/>
    <property type="match status" value="1"/>
</dbReference>
<reference evidence="10 11" key="1">
    <citation type="submission" date="2023-09" db="EMBL/GenBank/DDBJ databases">
        <title>Nesidiocoris tenuis whole genome shotgun sequence.</title>
        <authorList>
            <person name="Shibata T."/>
            <person name="Shimoda M."/>
            <person name="Kobayashi T."/>
            <person name="Uehara T."/>
        </authorList>
    </citation>
    <scope>NUCLEOTIDE SEQUENCE [LARGE SCALE GENOMIC DNA]</scope>
    <source>
        <strain evidence="10 11">Japan</strain>
    </source>
</reference>
<dbReference type="InterPro" id="IPR032710">
    <property type="entry name" value="NTF2-like_dom_sf"/>
</dbReference>
<gene>
    <name evidence="10" type="ORF">NTJ_13474</name>
</gene>
<evidence type="ECO:0000259" key="9">
    <source>
        <dbReference type="PROSITE" id="PS51281"/>
    </source>
</evidence>
<evidence type="ECO:0000256" key="1">
    <source>
        <dbReference type="ARBA" id="ARBA00004123"/>
    </source>
</evidence>
<keyword evidence="7" id="KW-0539">Nucleus</keyword>
<evidence type="ECO:0000259" key="8">
    <source>
        <dbReference type="PROSITE" id="PS50177"/>
    </source>
</evidence>
<evidence type="ECO:0000256" key="6">
    <source>
        <dbReference type="ARBA" id="ARBA00022816"/>
    </source>
</evidence>
<proteinExistence type="inferred from homology"/>
<comment type="similarity">
    <text evidence="2">Belongs to the NXF family.</text>
</comment>
<evidence type="ECO:0000313" key="11">
    <source>
        <dbReference type="Proteomes" id="UP001307889"/>
    </source>
</evidence>
<dbReference type="PANTHER" id="PTHR10662">
    <property type="entry name" value="NUCLEAR RNA EXPORT FACTOR"/>
    <property type="match status" value="1"/>
</dbReference>
<dbReference type="InterPro" id="IPR032675">
    <property type="entry name" value="LRR_dom_sf"/>
</dbReference>
<dbReference type="Pfam" id="PF03943">
    <property type="entry name" value="TAP_C"/>
    <property type="match status" value="1"/>
</dbReference>
<dbReference type="InterPro" id="IPR002075">
    <property type="entry name" value="NTF2_dom"/>
</dbReference>
<dbReference type="SUPFAM" id="SSF46934">
    <property type="entry name" value="UBA-like"/>
    <property type="match status" value="1"/>
</dbReference>
<keyword evidence="6" id="KW-0509">mRNA transport</keyword>
<comment type="subcellular location">
    <subcellularLocation>
        <location evidence="1">Nucleus</location>
    </subcellularLocation>
</comment>
<dbReference type="Pfam" id="PF22602">
    <property type="entry name" value="NXF_NTF2"/>
    <property type="match status" value="1"/>
</dbReference>
<feature type="domain" description="NTF2" evidence="8">
    <location>
        <begin position="302"/>
        <end position="450"/>
    </location>
</feature>
<evidence type="ECO:0000256" key="7">
    <source>
        <dbReference type="ARBA" id="ARBA00023242"/>
    </source>
</evidence>
<keyword evidence="4" id="KW-0433">Leucine-rich repeat</keyword>
<evidence type="ECO:0000256" key="4">
    <source>
        <dbReference type="ARBA" id="ARBA00022614"/>
    </source>
</evidence>
<dbReference type="EMBL" id="AP028920">
    <property type="protein sequence ID" value="BET00656.1"/>
    <property type="molecule type" value="Genomic_DNA"/>
</dbReference>
<dbReference type="PROSITE" id="PS50177">
    <property type="entry name" value="NTF2_DOMAIN"/>
    <property type="match status" value="1"/>
</dbReference>
<dbReference type="InterPro" id="IPR030217">
    <property type="entry name" value="NXF_fam"/>
</dbReference>
<dbReference type="Proteomes" id="UP001307889">
    <property type="component" value="Chromosome 12"/>
</dbReference>
<evidence type="ECO:0000256" key="5">
    <source>
        <dbReference type="ARBA" id="ARBA00022737"/>
    </source>
</evidence>
<organism evidence="10 11">
    <name type="scientific">Nesidiocoris tenuis</name>
    <dbReference type="NCBI Taxonomy" id="355587"/>
    <lineage>
        <taxon>Eukaryota</taxon>
        <taxon>Metazoa</taxon>
        <taxon>Ecdysozoa</taxon>
        <taxon>Arthropoda</taxon>
        <taxon>Hexapoda</taxon>
        <taxon>Insecta</taxon>
        <taxon>Pterygota</taxon>
        <taxon>Neoptera</taxon>
        <taxon>Paraneoptera</taxon>
        <taxon>Hemiptera</taxon>
        <taxon>Heteroptera</taxon>
        <taxon>Panheteroptera</taxon>
        <taxon>Cimicomorpha</taxon>
        <taxon>Miridae</taxon>
        <taxon>Dicyphina</taxon>
        <taxon>Nesidiocoris</taxon>
    </lineage>
</organism>
<keyword evidence="5" id="KW-0677">Repeat</keyword>
<dbReference type="Gene3D" id="3.80.10.10">
    <property type="entry name" value="Ribonuclease Inhibitor"/>
    <property type="match status" value="1"/>
</dbReference>
<dbReference type="PROSITE" id="PS51281">
    <property type="entry name" value="TAP_C"/>
    <property type="match status" value="1"/>
</dbReference>
<dbReference type="SUPFAM" id="SSF54427">
    <property type="entry name" value="NTF2-like"/>
    <property type="match status" value="1"/>
</dbReference>
<dbReference type="InterPro" id="IPR057125">
    <property type="entry name" value="NXF1/2/3/5-like_LRR"/>
</dbReference>
<protein>
    <submittedName>
        <fullName evidence="10">Nuclear RNA export factor</fullName>
    </submittedName>
</protein>
<feature type="domain" description="TAP-C" evidence="9">
    <location>
        <begin position="482"/>
        <end position="537"/>
    </location>
</feature>
<keyword evidence="3" id="KW-0813">Transport</keyword>
<evidence type="ECO:0000256" key="3">
    <source>
        <dbReference type="ARBA" id="ARBA00022448"/>
    </source>
</evidence>
<sequence length="538" mass="61380">MDSVPGGPFLITRDNYFDKIRELGSKLADLANAPGYWHRLTLQKAAHHNKEAILEHITSEYVIVPVKYKTYGEDGVFFFNSHGAYLGVKLMTSAVNSQHAPLTIRVPSLKETFNIELVLQYKSLEQDPLDVFGIIGEVVDKRTNKGTTDLRNFKNDPKFEGMYISLNCRPVSQIIYAHVNNEGVLSKHVKHFILSHNELDKINLDSFVKRMGIIDTLDLRYNKLTYSALEQISRTANSCEFSHLLLEGNPLCNDFETASEMICEIKKMFPFVQCLDNIDINIINKKLNDFKVYMRNPKFSCLTDHFLHHYFKLFESDCSKLAVMYHEKASLSFVFHRQPFVSTASDEFFSSSNRNLLSMSDVTKTYDNLFLGKTRIVEALGSIPKIRFDPNSFRVDVPVTAKGELVVISCTGVFCLVKTDDVFSFSRVCILAPLRDGLGEWLILNDMWTVTNESPLLSLKYFTKAKRQLKSDLAVMLDPQLKDKEVLVHFVSGLTHLKNAWVEKFLSESAWDLESTLLAFVDQYKANLVPPEAFLPFP</sequence>
<name>A0ABN7B8D9_9HEMI</name>
<evidence type="ECO:0000313" key="10">
    <source>
        <dbReference type="EMBL" id="BET00656.1"/>
    </source>
</evidence>
<accession>A0ABN7B8D9</accession>